<organism evidence="1 2">
    <name type="scientific">Trichinella spiralis</name>
    <name type="common">Trichina worm</name>
    <dbReference type="NCBI Taxonomy" id="6334"/>
    <lineage>
        <taxon>Eukaryota</taxon>
        <taxon>Metazoa</taxon>
        <taxon>Ecdysozoa</taxon>
        <taxon>Nematoda</taxon>
        <taxon>Enoplea</taxon>
        <taxon>Dorylaimia</taxon>
        <taxon>Trichinellida</taxon>
        <taxon>Trichinellidae</taxon>
        <taxon>Trichinella</taxon>
    </lineage>
</organism>
<proteinExistence type="predicted"/>
<gene>
    <name evidence="1" type="ORF">TSPI_04579</name>
</gene>
<accession>A0ABR3K514</accession>
<comment type="caution">
    <text evidence="1">The sequence shown here is derived from an EMBL/GenBank/DDBJ whole genome shotgun (WGS) entry which is preliminary data.</text>
</comment>
<protein>
    <submittedName>
        <fullName evidence="1">Uncharacterized protein</fullName>
    </submittedName>
</protein>
<reference evidence="1 2" key="1">
    <citation type="submission" date="2024-07" db="EMBL/GenBank/DDBJ databases">
        <title>Enhanced genomic and transcriptomic resources for Trichinella pseudospiralis and T. spiralis underpin the discovery of pronounced molecular differences between stages and species.</title>
        <authorList>
            <person name="Pasi K.K."/>
            <person name="La Rosa G."/>
            <person name="Gomez-Morales M.A."/>
            <person name="Tosini F."/>
            <person name="Sumanam S."/>
            <person name="Young N.D."/>
            <person name="Chang B.C."/>
            <person name="Robin G.B."/>
        </authorList>
    </citation>
    <scope>NUCLEOTIDE SEQUENCE [LARGE SCALE GENOMIC DNA]</scope>
    <source>
        <strain evidence="1">ISS534</strain>
    </source>
</reference>
<sequence>MPPEGPDAWPTAKLELTIDRSPEFQAEVRKSARALHVQTKTEAVLDAQKYSSLTKMFSVTAYIFRFITN</sequence>
<evidence type="ECO:0000313" key="2">
    <source>
        <dbReference type="Proteomes" id="UP001558632"/>
    </source>
</evidence>
<name>A0ABR3K514_TRISP</name>
<dbReference type="Proteomes" id="UP001558632">
    <property type="component" value="Unassembled WGS sequence"/>
</dbReference>
<keyword evidence="2" id="KW-1185">Reference proteome</keyword>
<evidence type="ECO:0000313" key="1">
    <source>
        <dbReference type="EMBL" id="KAL1229435.1"/>
    </source>
</evidence>
<dbReference type="EMBL" id="JBEUSY010000490">
    <property type="protein sequence ID" value="KAL1229435.1"/>
    <property type="molecule type" value="Genomic_DNA"/>
</dbReference>